<dbReference type="GO" id="GO:0007165">
    <property type="term" value="P:signal transduction"/>
    <property type="evidence" value="ECO:0007669"/>
    <property type="project" value="UniProtKB-KW"/>
</dbReference>
<dbReference type="InParanoid" id="A0A2J7PFI1"/>
<dbReference type="Pfam" id="PF08395">
    <property type="entry name" value="7tm_7"/>
    <property type="match status" value="1"/>
</dbReference>
<keyword evidence="6 8" id="KW-0675">Receptor</keyword>
<dbReference type="InterPro" id="IPR013604">
    <property type="entry name" value="7TM_chemorcpt"/>
</dbReference>
<comment type="subcellular location">
    <subcellularLocation>
        <location evidence="1 8">Cell membrane</location>
        <topology evidence="1 8">Multi-pass membrane protein</topology>
    </subcellularLocation>
</comment>
<evidence type="ECO:0000313" key="10">
    <source>
        <dbReference type="Proteomes" id="UP000235965"/>
    </source>
</evidence>
<dbReference type="GO" id="GO:0005886">
    <property type="term" value="C:plasma membrane"/>
    <property type="evidence" value="ECO:0007669"/>
    <property type="project" value="UniProtKB-SubCell"/>
</dbReference>
<proteinExistence type="inferred from homology"/>
<keyword evidence="10" id="KW-1185">Reference proteome</keyword>
<evidence type="ECO:0000256" key="6">
    <source>
        <dbReference type="ARBA" id="ARBA00023170"/>
    </source>
</evidence>
<comment type="function">
    <text evidence="8">Gustatory receptor which mediates acceptance or avoidance behavior, depending on its substrates.</text>
</comment>
<evidence type="ECO:0000256" key="8">
    <source>
        <dbReference type="RuleBase" id="RU363108"/>
    </source>
</evidence>
<dbReference type="PANTHER" id="PTHR21143">
    <property type="entry name" value="INVERTEBRATE GUSTATORY RECEPTOR"/>
    <property type="match status" value="1"/>
</dbReference>
<dbReference type="GO" id="GO:0008049">
    <property type="term" value="P:male courtship behavior"/>
    <property type="evidence" value="ECO:0007669"/>
    <property type="project" value="TreeGrafter"/>
</dbReference>
<dbReference type="STRING" id="105785.A0A2J7PFI1"/>
<keyword evidence="2 8" id="KW-1003">Cell membrane</keyword>
<comment type="similarity">
    <text evidence="8">Belongs to the insect chemoreceptor superfamily. Gustatory receptor (GR) family.</text>
</comment>
<feature type="transmembrane region" description="Helical" evidence="8">
    <location>
        <begin position="43"/>
        <end position="65"/>
    </location>
</feature>
<feature type="transmembrane region" description="Helical" evidence="8">
    <location>
        <begin position="389"/>
        <end position="407"/>
    </location>
</feature>
<evidence type="ECO:0000256" key="5">
    <source>
        <dbReference type="ARBA" id="ARBA00023136"/>
    </source>
</evidence>
<protein>
    <recommendedName>
        <fullName evidence="8">Gustatory receptor</fullName>
    </recommendedName>
</protein>
<dbReference type="EMBL" id="NEVH01025657">
    <property type="protein sequence ID" value="PNF15104.1"/>
    <property type="molecule type" value="Genomic_DNA"/>
</dbReference>
<comment type="caution">
    <text evidence="8">Lacks conserved residue(s) required for the propagation of feature annotation.</text>
</comment>
<feature type="transmembrane region" description="Helical" evidence="8">
    <location>
        <begin position="314"/>
        <end position="338"/>
    </location>
</feature>
<name>A0A2J7PFI1_9NEOP</name>
<evidence type="ECO:0000256" key="3">
    <source>
        <dbReference type="ARBA" id="ARBA00022692"/>
    </source>
</evidence>
<evidence type="ECO:0000313" key="9">
    <source>
        <dbReference type="EMBL" id="PNF15104.1"/>
    </source>
</evidence>
<dbReference type="GO" id="GO:0030424">
    <property type="term" value="C:axon"/>
    <property type="evidence" value="ECO:0007669"/>
    <property type="project" value="TreeGrafter"/>
</dbReference>
<keyword evidence="4 8" id="KW-1133">Transmembrane helix</keyword>
<gene>
    <name evidence="9" type="ORF">B7P43_G15982</name>
</gene>
<reference evidence="9 10" key="1">
    <citation type="submission" date="2017-12" db="EMBL/GenBank/DDBJ databases">
        <title>Hemimetabolous genomes reveal molecular basis of termite eusociality.</title>
        <authorList>
            <person name="Harrison M.C."/>
            <person name="Jongepier E."/>
            <person name="Robertson H.M."/>
            <person name="Arning N."/>
            <person name="Bitard-Feildel T."/>
            <person name="Chao H."/>
            <person name="Childers C.P."/>
            <person name="Dinh H."/>
            <person name="Doddapaneni H."/>
            <person name="Dugan S."/>
            <person name="Gowin J."/>
            <person name="Greiner C."/>
            <person name="Han Y."/>
            <person name="Hu H."/>
            <person name="Hughes D.S.T."/>
            <person name="Huylmans A.-K."/>
            <person name="Kemena C."/>
            <person name="Kremer L.P.M."/>
            <person name="Lee S.L."/>
            <person name="Lopez-Ezquerra A."/>
            <person name="Mallet L."/>
            <person name="Monroy-Kuhn J.M."/>
            <person name="Moser A."/>
            <person name="Murali S.C."/>
            <person name="Muzny D.M."/>
            <person name="Otani S."/>
            <person name="Piulachs M.-D."/>
            <person name="Poelchau M."/>
            <person name="Qu J."/>
            <person name="Schaub F."/>
            <person name="Wada-Katsumata A."/>
            <person name="Worley K.C."/>
            <person name="Xie Q."/>
            <person name="Ylla G."/>
            <person name="Poulsen M."/>
            <person name="Gibbs R.A."/>
            <person name="Schal C."/>
            <person name="Richards S."/>
            <person name="Belles X."/>
            <person name="Korb J."/>
            <person name="Bornberg-Bauer E."/>
        </authorList>
    </citation>
    <scope>NUCLEOTIDE SEQUENCE [LARGE SCALE GENOMIC DNA]</scope>
    <source>
        <tissue evidence="9">Whole body</tissue>
    </source>
</reference>
<dbReference type="AlphaFoldDB" id="A0A2J7PFI1"/>
<dbReference type="GO" id="GO:0043025">
    <property type="term" value="C:neuronal cell body"/>
    <property type="evidence" value="ECO:0007669"/>
    <property type="project" value="TreeGrafter"/>
</dbReference>
<dbReference type="PANTHER" id="PTHR21143:SF133">
    <property type="entry name" value="GUSTATORY AND PHEROMONE RECEPTOR 32A-RELATED"/>
    <property type="match status" value="1"/>
</dbReference>
<dbReference type="GO" id="GO:0030425">
    <property type="term" value="C:dendrite"/>
    <property type="evidence" value="ECO:0007669"/>
    <property type="project" value="TreeGrafter"/>
</dbReference>
<feature type="transmembrane region" description="Helical" evidence="8">
    <location>
        <begin position="173"/>
        <end position="197"/>
    </location>
</feature>
<dbReference type="FunCoup" id="A0A2J7PFI1">
    <property type="interactions" value="54"/>
</dbReference>
<dbReference type="Proteomes" id="UP000235965">
    <property type="component" value="Unassembled WGS sequence"/>
</dbReference>
<organism evidence="9 10">
    <name type="scientific">Cryptotermes secundus</name>
    <dbReference type="NCBI Taxonomy" id="105785"/>
    <lineage>
        <taxon>Eukaryota</taxon>
        <taxon>Metazoa</taxon>
        <taxon>Ecdysozoa</taxon>
        <taxon>Arthropoda</taxon>
        <taxon>Hexapoda</taxon>
        <taxon>Insecta</taxon>
        <taxon>Pterygota</taxon>
        <taxon>Neoptera</taxon>
        <taxon>Polyneoptera</taxon>
        <taxon>Dictyoptera</taxon>
        <taxon>Blattodea</taxon>
        <taxon>Blattoidea</taxon>
        <taxon>Termitoidae</taxon>
        <taxon>Kalotermitidae</taxon>
        <taxon>Cryptotermitinae</taxon>
        <taxon>Cryptotermes</taxon>
    </lineage>
</organism>
<feature type="transmembrane region" description="Helical" evidence="8">
    <location>
        <begin position="279"/>
        <end position="302"/>
    </location>
</feature>
<keyword evidence="3 8" id="KW-0812">Transmembrane</keyword>
<evidence type="ECO:0000256" key="4">
    <source>
        <dbReference type="ARBA" id="ARBA00022989"/>
    </source>
</evidence>
<accession>A0A2J7PFI1</accession>
<feature type="transmembrane region" description="Helical" evidence="8">
    <location>
        <begin position="137"/>
        <end position="161"/>
    </location>
</feature>
<keyword evidence="5 8" id="KW-0472">Membrane</keyword>
<dbReference type="GO" id="GO:0050909">
    <property type="term" value="P:sensory perception of taste"/>
    <property type="evidence" value="ECO:0007669"/>
    <property type="project" value="InterPro"/>
</dbReference>
<keyword evidence="7 8" id="KW-0807">Transducer</keyword>
<dbReference type="GO" id="GO:0007635">
    <property type="term" value="P:chemosensory behavior"/>
    <property type="evidence" value="ECO:0007669"/>
    <property type="project" value="TreeGrafter"/>
</dbReference>
<evidence type="ECO:0000256" key="1">
    <source>
        <dbReference type="ARBA" id="ARBA00004651"/>
    </source>
</evidence>
<evidence type="ECO:0000256" key="7">
    <source>
        <dbReference type="ARBA" id="ARBA00023224"/>
    </source>
</evidence>
<feature type="transmembrane region" description="Helical" evidence="8">
    <location>
        <begin position="12"/>
        <end position="31"/>
    </location>
</feature>
<evidence type="ECO:0000256" key="2">
    <source>
        <dbReference type="ARBA" id="ARBA00022475"/>
    </source>
</evidence>
<feature type="transmembrane region" description="Helical" evidence="8">
    <location>
        <begin position="85"/>
        <end position="104"/>
    </location>
</feature>
<sequence>MKSDLPAKDIYSALWPLHFVSKIFGLAPYSLKRDDESVTNKSLSNCFCRIWSIFWIILLMAFEYINTNNLIEIVNLKERILEALFSSSMYTCSFVSLLLPLTIYRDKIPQIITKLSEIDQVFATMKYGAQTYENTRLFITVQISVTTFTVFALMSYAAYVIHGNFSFRNFHYFFFEIFPTFLNCITILHFVNLVLLLRDKYKFLNSKLETSIVLPRNVTNLNDIHMNCITPIENCTFEMKYFSRDTREMNISSRRNQPHNLRIIYSLLHEVAHLINSTFGILLLCTTLWVLISIICGINYVLKIKHTDSSLYVIVAVLWSIFCASLMTLMAMSCSLAVNECNRSPVIVQNIMLREDIDLLVMKELKKMFIQFKVMKIGFSACGMYRIDLSFLCSIFGATLSYLIIFWQL</sequence>
<dbReference type="OrthoDB" id="6366728at2759"/>
<comment type="caution">
    <text evidence="9">The sequence shown here is derived from an EMBL/GenBank/DDBJ whole genome shotgun (WGS) entry which is preliminary data.</text>
</comment>